<proteinExistence type="predicted"/>
<reference evidence="2 4" key="1">
    <citation type="journal article" date="2014" name="BMC Genomics">
        <title>Genome sequence of Anopheles sinensis provides insight into genetics basis of mosquito competence for malaria parasites.</title>
        <authorList>
            <person name="Zhou D."/>
            <person name="Zhang D."/>
            <person name="Ding G."/>
            <person name="Shi L."/>
            <person name="Hou Q."/>
            <person name="Ye Y."/>
            <person name="Xu Y."/>
            <person name="Zhou H."/>
            <person name="Xiong C."/>
            <person name="Li S."/>
            <person name="Yu J."/>
            <person name="Hong S."/>
            <person name="Yu X."/>
            <person name="Zou P."/>
            <person name="Chen C."/>
            <person name="Chang X."/>
            <person name="Wang W."/>
            <person name="Lv Y."/>
            <person name="Sun Y."/>
            <person name="Ma L."/>
            <person name="Shen B."/>
            <person name="Zhu C."/>
        </authorList>
    </citation>
    <scope>NUCLEOTIDE SEQUENCE [LARGE SCALE GENOMIC DNA]</scope>
</reference>
<dbReference type="AlphaFoldDB" id="A0A084W4N4"/>
<reference evidence="3" key="2">
    <citation type="submission" date="2020-05" db="UniProtKB">
        <authorList>
            <consortium name="EnsemblMetazoa"/>
        </authorList>
    </citation>
    <scope>IDENTIFICATION</scope>
</reference>
<sequence length="175" mass="19990">MCNLTLSDALGTKRKATRRKREDRPHGKSAGQRALELTIALIPSVRLPDGPALYAHLCGTSLTYWDVVVIDQRRKGVRLMIVFDRTKMRAARYGDLRTGTHGMRLPYAIHLPRDHHPAVTPLTIRARTFFQFGESINYNLPPRPESTWRWNGERVTRTHSSINRSSMADSLKASW</sequence>
<evidence type="ECO:0000313" key="2">
    <source>
        <dbReference type="EMBL" id="KFB45178.1"/>
    </source>
</evidence>
<dbReference type="Proteomes" id="UP000030765">
    <property type="component" value="Unassembled WGS sequence"/>
</dbReference>
<keyword evidence="4" id="KW-1185">Reference proteome</keyword>
<evidence type="ECO:0000313" key="3">
    <source>
        <dbReference type="EnsemblMetazoa" id="ASIC013137-PA"/>
    </source>
</evidence>
<evidence type="ECO:0000313" key="4">
    <source>
        <dbReference type="Proteomes" id="UP000030765"/>
    </source>
</evidence>
<dbReference type="EMBL" id="KE525299">
    <property type="protein sequence ID" value="KFB45178.1"/>
    <property type="molecule type" value="Genomic_DNA"/>
</dbReference>
<dbReference type="EMBL" id="ATLV01020352">
    <property type="status" value="NOT_ANNOTATED_CDS"/>
    <property type="molecule type" value="Genomic_DNA"/>
</dbReference>
<feature type="region of interest" description="Disordered" evidence="1">
    <location>
        <begin position="12"/>
        <end position="31"/>
    </location>
</feature>
<accession>A0A084W4N4</accession>
<dbReference type="EnsemblMetazoa" id="ASIC013137-RA">
    <property type="protein sequence ID" value="ASIC013137-PA"/>
    <property type="gene ID" value="ASIC013137"/>
</dbReference>
<dbReference type="VEuPathDB" id="VectorBase:ASIC013137"/>
<name>A0A084W4N4_ANOSI</name>
<gene>
    <name evidence="2" type="ORF">ZHAS_00013137</name>
</gene>
<evidence type="ECO:0000256" key="1">
    <source>
        <dbReference type="SAM" id="MobiDB-lite"/>
    </source>
</evidence>
<organism evidence="2">
    <name type="scientific">Anopheles sinensis</name>
    <name type="common">Mosquito</name>
    <dbReference type="NCBI Taxonomy" id="74873"/>
    <lineage>
        <taxon>Eukaryota</taxon>
        <taxon>Metazoa</taxon>
        <taxon>Ecdysozoa</taxon>
        <taxon>Arthropoda</taxon>
        <taxon>Hexapoda</taxon>
        <taxon>Insecta</taxon>
        <taxon>Pterygota</taxon>
        <taxon>Neoptera</taxon>
        <taxon>Endopterygota</taxon>
        <taxon>Diptera</taxon>
        <taxon>Nematocera</taxon>
        <taxon>Culicoidea</taxon>
        <taxon>Culicidae</taxon>
        <taxon>Anophelinae</taxon>
        <taxon>Anopheles</taxon>
    </lineage>
</organism>
<protein>
    <submittedName>
        <fullName evidence="2 3">Pyridoxine 5'-phosphate synthase</fullName>
    </submittedName>
</protein>